<evidence type="ECO:0000313" key="5">
    <source>
        <dbReference type="EMBL" id="RGU19616.1"/>
    </source>
</evidence>
<evidence type="ECO:0000313" key="2">
    <source>
        <dbReference type="EMBL" id="RGK42137.1"/>
    </source>
</evidence>
<evidence type="ECO:0000313" key="6">
    <source>
        <dbReference type="Proteomes" id="UP000260717"/>
    </source>
</evidence>
<dbReference type="Proteomes" id="UP000260758">
    <property type="component" value="Unassembled WGS sequence"/>
</dbReference>
<protein>
    <recommendedName>
        <fullName evidence="1">DNA topoisomerase type IA zn finger domain-containing protein</fullName>
    </recommendedName>
</protein>
<dbReference type="GO" id="GO:0005694">
    <property type="term" value="C:chromosome"/>
    <property type="evidence" value="ECO:0007669"/>
    <property type="project" value="InterPro"/>
</dbReference>
<dbReference type="Gene3D" id="3.30.65.10">
    <property type="entry name" value="Bacterial Topoisomerase I, domain 1"/>
    <property type="match status" value="1"/>
</dbReference>
<proteinExistence type="predicted"/>
<dbReference type="Proteomes" id="UP000283765">
    <property type="component" value="Unassembled WGS sequence"/>
</dbReference>
<dbReference type="InterPro" id="IPR013498">
    <property type="entry name" value="Topo_IA_Znf"/>
</dbReference>
<accession>A0A3E4WQC5</accession>
<dbReference type="Proteomes" id="UP000261052">
    <property type="component" value="Unassembled WGS sequence"/>
</dbReference>
<dbReference type="EMBL" id="QSQP01000012">
    <property type="protein sequence ID" value="RGK42137.1"/>
    <property type="molecule type" value="Genomic_DNA"/>
</dbReference>
<name>A0A3E4WQC5_9FIRM</name>
<dbReference type="GO" id="GO:0003677">
    <property type="term" value="F:DNA binding"/>
    <property type="evidence" value="ECO:0007669"/>
    <property type="project" value="InterPro"/>
</dbReference>
<evidence type="ECO:0000259" key="1">
    <source>
        <dbReference type="Pfam" id="PF01396"/>
    </source>
</evidence>
<evidence type="ECO:0000313" key="9">
    <source>
        <dbReference type="Proteomes" id="UP000283765"/>
    </source>
</evidence>
<organism evidence="3 6">
    <name type="scientific">Agathobacter rectalis</name>
    <dbReference type="NCBI Taxonomy" id="39491"/>
    <lineage>
        <taxon>Bacteria</taxon>
        <taxon>Bacillati</taxon>
        <taxon>Bacillota</taxon>
        <taxon>Clostridia</taxon>
        <taxon>Lachnospirales</taxon>
        <taxon>Lachnospiraceae</taxon>
        <taxon>Agathobacter</taxon>
    </lineage>
</organism>
<sequence>MPRCGGELVRHNGKYGEFIGCSNFPRCRYTQKI</sequence>
<dbReference type="GO" id="GO:0003916">
    <property type="term" value="F:DNA topoisomerase activity"/>
    <property type="evidence" value="ECO:0007669"/>
    <property type="project" value="InterPro"/>
</dbReference>
<dbReference type="Pfam" id="PF01396">
    <property type="entry name" value="Zn_ribbon_Top1"/>
    <property type="match status" value="1"/>
</dbReference>
<dbReference type="EMBL" id="QSTI01000033">
    <property type="protein sequence ID" value="RGM44433.1"/>
    <property type="molecule type" value="Genomic_DNA"/>
</dbReference>
<evidence type="ECO:0000313" key="3">
    <source>
        <dbReference type="EMBL" id="RGM44433.1"/>
    </source>
</evidence>
<dbReference type="AlphaFoldDB" id="A0A3E4WQC5"/>
<dbReference type="EMBL" id="QSTP01000029">
    <property type="protein sequence ID" value="RGM66698.1"/>
    <property type="molecule type" value="Genomic_DNA"/>
</dbReference>
<evidence type="ECO:0000313" key="4">
    <source>
        <dbReference type="EMBL" id="RGM66698.1"/>
    </source>
</evidence>
<dbReference type="RefSeq" id="WP_117686271.1">
    <property type="nucleotide sequence ID" value="NZ_QRIB01000017.1"/>
</dbReference>
<feature type="domain" description="DNA topoisomerase type IA zn finger" evidence="1">
    <location>
        <begin position="2"/>
        <end position="33"/>
    </location>
</feature>
<dbReference type="EMBL" id="QRXR01000037">
    <property type="protein sequence ID" value="RGU19616.1"/>
    <property type="molecule type" value="Genomic_DNA"/>
</dbReference>
<evidence type="ECO:0000313" key="7">
    <source>
        <dbReference type="Proteomes" id="UP000260758"/>
    </source>
</evidence>
<dbReference type="SUPFAM" id="SSF57783">
    <property type="entry name" value="Zinc beta-ribbon"/>
    <property type="match status" value="1"/>
</dbReference>
<gene>
    <name evidence="5" type="ORF">DWW89_15205</name>
    <name evidence="4" type="ORF">DXB99_17325</name>
    <name evidence="3" type="ORF">DXC13_14165</name>
    <name evidence="2" type="ORF">DXD13_10320</name>
</gene>
<reference evidence="6 7" key="1">
    <citation type="submission" date="2018-08" db="EMBL/GenBank/DDBJ databases">
        <title>A genome reference for cultivated species of the human gut microbiota.</title>
        <authorList>
            <person name="Zou Y."/>
            <person name="Xue W."/>
            <person name="Luo G."/>
        </authorList>
    </citation>
    <scope>NUCLEOTIDE SEQUENCE [LARGE SCALE GENOMIC DNA]</scope>
    <source>
        <strain evidence="5 9">AF17-27</strain>
        <strain evidence="4 7">OM07-13</strain>
        <strain evidence="3 6">OM08-12AT</strain>
        <strain evidence="2 8">TF11-15AC</strain>
    </source>
</reference>
<dbReference type="GO" id="GO:0006265">
    <property type="term" value="P:DNA topological change"/>
    <property type="evidence" value="ECO:0007669"/>
    <property type="project" value="InterPro"/>
</dbReference>
<dbReference type="Proteomes" id="UP000260717">
    <property type="component" value="Unassembled WGS sequence"/>
</dbReference>
<evidence type="ECO:0000313" key="8">
    <source>
        <dbReference type="Proteomes" id="UP000261052"/>
    </source>
</evidence>
<comment type="caution">
    <text evidence="3">The sequence shown here is derived from an EMBL/GenBank/DDBJ whole genome shotgun (WGS) entry which is preliminary data.</text>
</comment>